<dbReference type="RefSeq" id="WP_172172082.1">
    <property type="nucleotide sequence ID" value="NZ_WOEZ01000185.1"/>
</dbReference>
<protein>
    <recommendedName>
        <fullName evidence="3">Myb-like domain-containing protein</fullName>
    </recommendedName>
</protein>
<comment type="caution">
    <text evidence="1">The sequence shown here is derived from an EMBL/GenBank/DDBJ whole genome shotgun (WGS) entry which is preliminary data.</text>
</comment>
<evidence type="ECO:0000313" key="2">
    <source>
        <dbReference type="Proteomes" id="UP000655523"/>
    </source>
</evidence>
<dbReference type="Proteomes" id="UP000655523">
    <property type="component" value="Unassembled WGS sequence"/>
</dbReference>
<organism evidence="1 2">
    <name type="scientific">Paraburkholderia elongata</name>
    <dbReference type="NCBI Taxonomy" id="2675747"/>
    <lineage>
        <taxon>Bacteria</taxon>
        <taxon>Pseudomonadati</taxon>
        <taxon>Pseudomonadota</taxon>
        <taxon>Betaproteobacteria</taxon>
        <taxon>Burkholderiales</taxon>
        <taxon>Burkholderiaceae</taxon>
        <taxon>Paraburkholderia</taxon>
    </lineage>
</organism>
<dbReference type="AlphaFoldDB" id="A0A972NTZ4"/>
<dbReference type="EMBL" id="WOEZ01000185">
    <property type="protein sequence ID" value="NPT59071.1"/>
    <property type="molecule type" value="Genomic_DNA"/>
</dbReference>
<keyword evidence="2" id="KW-1185">Reference proteome</keyword>
<evidence type="ECO:0000313" key="1">
    <source>
        <dbReference type="EMBL" id="NPT59071.1"/>
    </source>
</evidence>
<accession>A0A972NTZ4</accession>
<gene>
    <name evidence="1" type="ORF">GNZ13_32055</name>
</gene>
<sequence length="244" mass="27583">MGGRLWTKEEDAILASFWKGGGEIVSHLSKLPGRTVDAAQIRARYLKLGSRYNMWTDEEDAVLRGVWTMGCSLKSQLHRLPNRTWKSALDRARVLGLPKRKASEYVSKYSWAEEVITRELERGYPMTARQIEARTPASYERATQILRAGHGTKYRISGWLRSNPLGSGCWTAIWAMGTEPDAPKPEKKPRSMQCREYRTRKNIASGKINPFAVAMNQVSAPTGTTGRVFKQDMVVHLRDEEIAA</sequence>
<proteinExistence type="predicted"/>
<name>A0A972NTZ4_9BURK</name>
<reference evidence="1 2" key="1">
    <citation type="submission" date="2019-11" db="EMBL/GenBank/DDBJ databases">
        <title>Metabolism of dissolved organic matter in forest soils.</title>
        <authorList>
            <person name="Cyle K.T."/>
            <person name="Wilhelm R.C."/>
            <person name="Martinez C.E."/>
        </authorList>
    </citation>
    <scope>NUCLEOTIDE SEQUENCE [LARGE SCALE GENOMIC DNA]</scope>
    <source>
        <strain evidence="1 2">5N</strain>
    </source>
</reference>
<evidence type="ECO:0008006" key="3">
    <source>
        <dbReference type="Google" id="ProtNLM"/>
    </source>
</evidence>